<dbReference type="AlphaFoldDB" id="A0AAD4E7Y4"/>
<feature type="compositionally biased region" description="Polar residues" evidence="2">
    <location>
        <begin position="151"/>
        <end position="161"/>
    </location>
</feature>
<dbReference type="InterPro" id="IPR013762">
    <property type="entry name" value="Integrase-like_cat_sf"/>
</dbReference>
<organism evidence="3 4">
    <name type="scientific">Suillus fuscotomentosus</name>
    <dbReference type="NCBI Taxonomy" id="1912939"/>
    <lineage>
        <taxon>Eukaryota</taxon>
        <taxon>Fungi</taxon>
        <taxon>Dikarya</taxon>
        <taxon>Basidiomycota</taxon>
        <taxon>Agaricomycotina</taxon>
        <taxon>Agaricomycetes</taxon>
        <taxon>Agaricomycetidae</taxon>
        <taxon>Boletales</taxon>
        <taxon>Suillineae</taxon>
        <taxon>Suillaceae</taxon>
        <taxon>Suillus</taxon>
    </lineage>
</organism>
<dbReference type="InterPro" id="IPR011010">
    <property type="entry name" value="DNA_brk_join_enz"/>
</dbReference>
<keyword evidence="4" id="KW-1185">Reference proteome</keyword>
<dbReference type="GO" id="GO:0006310">
    <property type="term" value="P:DNA recombination"/>
    <property type="evidence" value="ECO:0007669"/>
    <property type="project" value="UniProtKB-KW"/>
</dbReference>
<dbReference type="RefSeq" id="XP_041226904.1">
    <property type="nucleotide sequence ID" value="XM_041365600.1"/>
</dbReference>
<feature type="region of interest" description="Disordered" evidence="2">
    <location>
        <begin position="150"/>
        <end position="171"/>
    </location>
</feature>
<feature type="region of interest" description="Disordered" evidence="2">
    <location>
        <begin position="950"/>
        <end position="987"/>
    </location>
</feature>
<name>A0AAD4E7Y4_9AGAM</name>
<dbReference type="GO" id="GO:0015074">
    <property type="term" value="P:DNA integration"/>
    <property type="evidence" value="ECO:0007669"/>
    <property type="project" value="InterPro"/>
</dbReference>
<evidence type="ECO:0000256" key="2">
    <source>
        <dbReference type="SAM" id="MobiDB-lite"/>
    </source>
</evidence>
<evidence type="ECO:0000313" key="3">
    <source>
        <dbReference type="EMBL" id="KAG1901329.1"/>
    </source>
</evidence>
<evidence type="ECO:0000256" key="1">
    <source>
        <dbReference type="ARBA" id="ARBA00023172"/>
    </source>
</evidence>
<evidence type="ECO:0000313" key="4">
    <source>
        <dbReference type="Proteomes" id="UP001195769"/>
    </source>
</evidence>
<dbReference type="Gene3D" id="6.10.140.1350">
    <property type="match status" value="1"/>
</dbReference>
<dbReference type="Gene3D" id="1.10.443.10">
    <property type="entry name" value="Intergrase catalytic core"/>
    <property type="match status" value="1"/>
</dbReference>
<dbReference type="GeneID" id="64659898"/>
<accession>A0AAD4E7Y4</accession>
<dbReference type="GO" id="GO:0003677">
    <property type="term" value="F:DNA binding"/>
    <property type="evidence" value="ECO:0007669"/>
    <property type="project" value="InterPro"/>
</dbReference>
<comment type="caution">
    <text evidence="3">The sequence shown here is derived from an EMBL/GenBank/DDBJ whole genome shotgun (WGS) entry which is preliminary data.</text>
</comment>
<keyword evidence="1" id="KW-0233">DNA recombination</keyword>
<dbReference type="Proteomes" id="UP001195769">
    <property type="component" value="Unassembled WGS sequence"/>
</dbReference>
<sequence length="1163" mass="131193">MMCLLRRLPSSLTVVNVGPPYCTHPSPVAKFIEFSLFVVKLSWVSYSLSRNSLLVNKDDHLCSELLGVSSVIQSDSLFAKDLKVKTEQAVQDTIVATNIIEGFKNPHQSAAYLKNHASFPLEFFTRVTQEMQERLQWFKNTIEQIERKLSASASQSQNTPQVPARVSPCRMGTTPWSKSQWSLMLPPRMKHYYYSSYDGTALDHCQSRLSCEPTRNPLAGPSVPFLEGCPAIKNFFKGASVTLVHQFQTATLAVLKQNNVHALDLRPELLQGTMFMHWTSAQNSFKGISVTLVHWFQTTTLAVLKQNNICALDLRPDSPQFSQFKNSFKGVSVVLVHWFQTTALAVLKQNNVCALDLHPDSPQFRQGISVMLVHWPGLENIQGLVANAGNFEFENTTVKDYFKKAWGRSSSIMVLYALVFGLADGILWYSLLCSCGSIKIESQKAASDTIQKKPRRRKESAILKSALADIQKCKELGIEMHLQANKTRSSYAGHALALFMSLKGFHENLSKNTVESIRAAFKKLWEQADGGTFRGKWSFNEVRQRWEGNPANSAEVYDVMASVKHKASAEGGDRTHSMAMTKDFMDRMLQWHEAACPLEIALQAVQLVMSGTLPSQVQLTLDTRTQLTRHLEQVTFDAGAWILWSRCFKLVKLQRKDISLDTILLDTVMKKYLACEPLTLSDSNTYFEIFLSNRKGWQKRVDKGICEADLRSNHYKIFPRPDMPSCDSFIWMLLWIKWLKFFHYGRTLGPNYFIFPSMGANGIMQPGQHLSHDTVQKWIDEATTGAGILGCFSTHCFRRGGAQYWFMFAPVGQRWSLAMVRWWGGWADGEQRNTLIRYLLDELHTYETDYSDALAPFSREAESSLAGEQALMRPASTEELCMVHASMTADVNRLRVDISAVNDSLRSLTSMVQATSSCLKAAGHLPPTQLKEDPCFTLLRVSASSAESPQISTPWHVRPPPTHSRPLSSVRRSHGHAHITPTTRPLPSAAAHTASTQQLPSNGLVIPRLPLVRSNGLKTPKAESWRDIITHWLVGDPDRGLKTPLKDWPQEWYQGLNWKLAMQYQNRAVVAREFINHYQSDKALFLAAYPEAERGHTPLLAAVNKAQAARGERFLQVGFECSEVREVHANDENQMQSLVSERAMIWLEKGKDRDHVRARGTFG</sequence>
<dbReference type="SUPFAM" id="SSF56349">
    <property type="entry name" value="DNA breaking-rejoining enzymes"/>
    <property type="match status" value="1"/>
</dbReference>
<protein>
    <submittedName>
        <fullName evidence="3">Uncharacterized protein</fullName>
    </submittedName>
</protein>
<gene>
    <name evidence="3" type="ORF">F5891DRAFT_1172611</name>
</gene>
<dbReference type="EMBL" id="JABBWK010000022">
    <property type="protein sequence ID" value="KAG1901329.1"/>
    <property type="molecule type" value="Genomic_DNA"/>
</dbReference>
<proteinExistence type="predicted"/>
<reference evidence="3" key="1">
    <citation type="journal article" date="2020" name="New Phytol.">
        <title>Comparative genomics reveals dynamic genome evolution in host specialist ectomycorrhizal fungi.</title>
        <authorList>
            <person name="Lofgren L.A."/>
            <person name="Nguyen N.H."/>
            <person name="Vilgalys R."/>
            <person name="Ruytinx J."/>
            <person name="Liao H.L."/>
            <person name="Branco S."/>
            <person name="Kuo A."/>
            <person name="LaButti K."/>
            <person name="Lipzen A."/>
            <person name="Andreopoulos W."/>
            <person name="Pangilinan J."/>
            <person name="Riley R."/>
            <person name="Hundley H."/>
            <person name="Na H."/>
            <person name="Barry K."/>
            <person name="Grigoriev I.V."/>
            <person name="Stajich J.E."/>
            <person name="Kennedy P.G."/>
        </authorList>
    </citation>
    <scope>NUCLEOTIDE SEQUENCE</scope>
    <source>
        <strain evidence="3">FC203</strain>
    </source>
</reference>